<evidence type="ECO:0000313" key="1">
    <source>
        <dbReference type="EMBL" id="CEG19051.1"/>
    </source>
</evidence>
<evidence type="ECO:0000313" key="2">
    <source>
        <dbReference type="Proteomes" id="UP000052230"/>
    </source>
</evidence>
<dbReference type="EMBL" id="CCXZ01000188">
    <property type="protein sequence ID" value="CEG19051.1"/>
    <property type="molecule type" value="Genomic_DNA"/>
</dbReference>
<keyword evidence="2" id="KW-1185">Reference proteome</keyword>
<gene>
    <name evidence="1" type="ORF">XAC3562_90185</name>
</gene>
<name>A0A0U5GFX6_XANCI</name>
<comment type="caution">
    <text evidence="1">The sequence shown here is derived from an EMBL/GenBank/DDBJ whole genome shotgun (WGS) entry which is preliminary data.</text>
</comment>
<dbReference type="PROSITE" id="PS51257">
    <property type="entry name" value="PROKAR_LIPOPROTEIN"/>
    <property type="match status" value="1"/>
</dbReference>
<sequence length="87" mass="9163">MRVQTRTPLALATGAGCGSRQAARGPITGQRAGAALSGHAREPVVMAVHCNGCSEAPCRCGLRDARTCKPFGSVEQRPRRQRCLSNS</sequence>
<dbReference type="Proteomes" id="UP000052230">
    <property type="component" value="Unassembled WGS sequence"/>
</dbReference>
<accession>A0A0U5GFX6</accession>
<dbReference type="AlphaFoldDB" id="A0A0U5GFX6"/>
<organism evidence="1 2">
    <name type="scientific">Xanthomonas citri pv. citri</name>
    <dbReference type="NCBI Taxonomy" id="611301"/>
    <lineage>
        <taxon>Bacteria</taxon>
        <taxon>Pseudomonadati</taxon>
        <taxon>Pseudomonadota</taxon>
        <taxon>Gammaproteobacteria</taxon>
        <taxon>Lysobacterales</taxon>
        <taxon>Lysobacteraceae</taxon>
        <taxon>Xanthomonas</taxon>
    </lineage>
</organism>
<protein>
    <submittedName>
        <fullName evidence="1">Uncharacterized protein</fullName>
    </submittedName>
</protein>
<reference evidence="1 2" key="1">
    <citation type="submission" date="2014-09" db="EMBL/GenBank/DDBJ databases">
        <authorList>
            <person name="Regsiter A."/>
        </authorList>
    </citation>
    <scope>NUCLEOTIDE SEQUENCE [LARGE SCALE GENOMIC DNA]</scope>
</reference>
<proteinExistence type="predicted"/>